<name>A0A498H1M3_9EURY</name>
<evidence type="ECO:0000313" key="3">
    <source>
        <dbReference type="Proteomes" id="UP000290932"/>
    </source>
</evidence>
<sequence length="70" mass="7964">MKTITIRESTYENLRRLKEPDMSFSDAIDLLLRSRSAGFERRFGALAGSTALDEIEAFAEATRHAARFRV</sequence>
<dbReference type="Proteomes" id="UP000290932">
    <property type="component" value="Unassembled WGS sequence"/>
</dbReference>
<keyword evidence="3" id="KW-1185">Reference proteome</keyword>
<dbReference type="RefSeq" id="WP_128693643.1">
    <property type="nucleotide sequence ID" value="NZ_LHQS01000002.1"/>
</dbReference>
<evidence type="ECO:0000313" key="2">
    <source>
        <dbReference type="EMBL" id="RXE55930.1"/>
    </source>
</evidence>
<proteinExistence type="predicted"/>
<protein>
    <recommendedName>
        <fullName evidence="4">Antitoxin</fullName>
    </recommendedName>
</protein>
<evidence type="ECO:0008006" key="4">
    <source>
        <dbReference type="Google" id="ProtNLM"/>
    </source>
</evidence>
<dbReference type="Pfam" id="PF02697">
    <property type="entry name" value="VAPB_antitox"/>
    <property type="match status" value="1"/>
</dbReference>
<keyword evidence="1" id="KW-1277">Toxin-antitoxin system</keyword>
<dbReference type="OrthoDB" id="135634at2157"/>
<accession>A0A498H1M3</accession>
<reference evidence="2 3" key="1">
    <citation type="journal article" date="2015" name="Int. J. Syst. Evol. Microbiol.">
        <title>Methanoculleus taiwanensis sp. nov., a methanogen isolated from deep marine sediment at the deformation front area near Taiwan.</title>
        <authorList>
            <person name="Weng C.Y."/>
            <person name="Chen S.C."/>
            <person name="Lai M.C."/>
            <person name="Wu S.Y."/>
            <person name="Lin S."/>
            <person name="Yang T.F."/>
            <person name="Chen P.C."/>
        </authorList>
    </citation>
    <scope>NUCLEOTIDE SEQUENCE [LARGE SCALE GENOMIC DNA]</scope>
    <source>
        <strain evidence="2 3">CYW4</strain>
    </source>
</reference>
<comment type="caution">
    <text evidence="2">The sequence shown here is derived from an EMBL/GenBank/DDBJ whole genome shotgun (WGS) entry which is preliminary data.</text>
</comment>
<evidence type="ECO:0000256" key="1">
    <source>
        <dbReference type="ARBA" id="ARBA00022649"/>
    </source>
</evidence>
<dbReference type="AlphaFoldDB" id="A0A498H1M3"/>
<dbReference type="InterPro" id="IPR003847">
    <property type="entry name" value="Put_antitoxin"/>
</dbReference>
<gene>
    <name evidence="2" type="ORF">ABH15_06900</name>
</gene>
<organism evidence="2 3">
    <name type="scientific">Methanoculleus taiwanensis</name>
    <dbReference type="NCBI Taxonomy" id="1550565"/>
    <lineage>
        <taxon>Archaea</taxon>
        <taxon>Methanobacteriati</taxon>
        <taxon>Methanobacteriota</taxon>
        <taxon>Stenosarchaea group</taxon>
        <taxon>Methanomicrobia</taxon>
        <taxon>Methanomicrobiales</taxon>
        <taxon>Methanomicrobiaceae</taxon>
        <taxon>Methanoculleus</taxon>
    </lineage>
</organism>
<dbReference type="EMBL" id="LHQS01000002">
    <property type="protein sequence ID" value="RXE55930.1"/>
    <property type="molecule type" value="Genomic_DNA"/>
</dbReference>